<evidence type="ECO:0000256" key="10">
    <source>
        <dbReference type="ARBA" id="ARBA00049243"/>
    </source>
</evidence>
<dbReference type="EC" id="1.1.1.284" evidence="11"/>
<evidence type="ECO:0000259" key="13">
    <source>
        <dbReference type="Pfam" id="PF08240"/>
    </source>
</evidence>
<dbReference type="SUPFAM" id="SSF51735">
    <property type="entry name" value="NAD(P)-binding Rossmann-fold domains"/>
    <property type="match status" value="1"/>
</dbReference>
<dbReference type="Pfam" id="PF08240">
    <property type="entry name" value="ADH_N"/>
    <property type="match status" value="1"/>
</dbReference>
<keyword evidence="6 11" id="KW-0520">NAD</keyword>
<gene>
    <name evidence="14" type="ORF">SAMN05216548_10932</name>
</gene>
<evidence type="ECO:0000259" key="12">
    <source>
        <dbReference type="Pfam" id="PF00107"/>
    </source>
</evidence>
<dbReference type="GO" id="GO:0005829">
    <property type="term" value="C:cytosol"/>
    <property type="evidence" value="ECO:0007669"/>
    <property type="project" value="TreeGrafter"/>
</dbReference>
<comment type="catalytic activity">
    <reaction evidence="9">
        <text>a secondary alcohol + NAD(+) = a ketone + NADH + H(+)</text>
        <dbReference type="Rhea" id="RHEA:10740"/>
        <dbReference type="ChEBI" id="CHEBI:15378"/>
        <dbReference type="ChEBI" id="CHEBI:17087"/>
        <dbReference type="ChEBI" id="CHEBI:35681"/>
        <dbReference type="ChEBI" id="CHEBI:57540"/>
        <dbReference type="ChEBI" id="CHEBI:57945"/>
        <dbReference type="EC" id="1.1.1.1"/>
    </reaction>
</comment>
<dbReference type="InterPro" id="IPR013149">
    <property type="entry name" value="ADH-like_C"/>
</dbReference>
<evidence type="ECO:0000256" key="8">
    <source>
        <dbReference type="ARBA" id="ARBA00048110"/>
    </source>
</evidence>
<dbReference type="GO" id="GO:0004022">
    <property type="term" value="F:alcohol dehydrogenase (NAD+) activity"/>
    <property type="evidence" value="ECO:0007669"/>
    <property type="project" value="UniProtKB-EC"/>
</dbReference>
<dbReference type="RefSeq" id="WP_092497069.1">
    <property type="nucleotide sequence ID" value="NZ_FOFG01000009.1"/>
</dbReference>
<dbReference type="OrthoDB" id="9770544at2"/>
<dbReference type="GO" id="GO:0008270">
    <property type="term" value="F:zinc ion binding"/>
    <property type="evidence" value="ECO:0007669"/>
    <property type="project" value="InterPro"/>
</dbReference>
<proteinExistence type="inferred from homology"/>
<dbReference type="GO" id="GO:0106322">
    <property type="term" value="F:S-(hydroxymethyl)glutathione dehydrogenase (NAD+) activity"/>
    <property type="evidence" value="ECO:0007669"/>
    <property type="project" value="RHEA"/>
</dbReference>
<dbReference type="GO" id="GO:0046294">
    <property type="term" value="P:formaldehyde catabolic process"/>
    <property type="evidence" value="ECO:0007669"/>
    <property type="project" value="InterPro"/>
</dbReference>
<dbReference type="STRING" id="1855383.SAMN05216548_10932"/>
<keyword evidence="5 11" id="KW-0560">Oxidoreductase</keyword>
<accession>A0A1H9K072</accession>
<dbReference type="Gene3D" id="3.90.180.10">
    <property type="entry name" value="Medium-chain alcohol dehydrogenases, catalytic domain"/>
    <property type="match status" value="1"/>
</dbReference>
<dbReference type="PANTHER" id="PTHR43880">
    <property type="entry name" value="ALCOHOL DEHYDROGENASE"/>
    <property type="match status" value="1"/>
</dbReference>
<evidence type="ECO:0000256" key="1">
    <source>
        <dbReference type="ARBA" id="ARBA00001947"/>
    </source>
</evidence>
<evidence type="ECO:0000256" key="2">
    <source>
        <dbReference type="ARBA" id="ARBA00010902"/>
    </source>
</evidence>
<evidence type="ECO:0000256" key="4">
    <source>
        <dbReference type="ARBA" id="ARBA00022833"/>
    </source>
</evidence>
<evidence type="ECO:0000256" key="9">
    <source>
        <dbReference type="ARBA" id="ARBA00049164"/>
    </source>
</evidence>
<dbReference type="CDD" id="cd08300">
    <property type="entry name" value="alcohol_DH_class_III"/>
    <property type="match status" value="1"/>
</dbReference>
<comment type="cofactor">
    <cofactor evidence="1 11">
        <name>Zn(2+)</name>
        <dbReference type="ChEBI" id="CHEBI:29105"/>
    </cofactor>
</comment>
<protein>
    <recommendedName>
        <fullName evidence="11">S-(hydroxymethyl)glutathione dehydrogenase</fullName>
        <ecNumber evidence="11">1.1.1.284</ecNumber>
    </recommendedName>
</protein>
<comment type="catalytic activity">
    <reaction evidence="8 11">
        <text>S-(hydroxymethyl)glutathione + NAD(+) = S-formylglutathione + NADH + H(+)</text>
        <dbReference type="Rhea" id="RHEA:19985"/>
        <dbReference type="ChEBI" id="CHEBI:15378"/>
        <dbReference type="ChEBI" id="CHEBI:57540"/>
        <dbReference type="ChEBI" id="CHEBI:57688"/>
        <dbReference type="ChEBI" id="CHEBI:57945"/>
        <dbReference type="ChEBI" id="CHEBI:58758"/>
        <dbReference type="EC" id="1.1.1.284"/>
    </reaction>
</comment>
<dbReference type="FunFam" id="3.90.180.10:FF:000001">
    <property type="entry name" value="S-(hydroxymethyl)glutathione dehydrogenase"/>
    <property type="match status" value="1"/>
</dbReference>
<dbReference type="EMBL" id="FOFG01000009">
    <property type="protein sequence ID" value="SEQ92470.1"/>
    <property type="molecule type" value="Genomic_DNA"/>
</dbReference>
<dbReference type="InterPro" id="IPR014183">
    <property type="entry name" value="ADH_3"/>
</dbReference>
<evidence type="ECO:0000313" key="14">
    <source>
        <dbReference type="EMBL" id="SEQ92470.1"/>
    </source>
</evidence>
<evidence type="ECO:0000313" key="15">
    <source>
        <dbReference type="Proteomes" id="UP000199647"/>
    </source>
</evidence>
<evidence type="ECO:0000256" key="5">
    <source>
        <dbReference type="ARBA" id="ARBA00023002"/>
    </source>
</evidence>
<comment type="catalytic activity">
    <reaction evidence="10">
        <text>a primary alcohol + NAD(+) = an aldehyde + NADH + H(+)</text>
        <dbReference type="Rhea" id="RHEA:10736"/>
        <dbReference type="ChEBI" id="CHEBI:15378"/>
        <dbReference type="ChEBI" id="CHEBI:15734"/>
        <dbReference type="ChEBI" id="CHEBI:17478"/>
        <dbReference type="ChEBI" id="CHEBI:57540"/>
        <dbReference type="ChEBI" id="CHEBI:57945"/>
        <dbReference type="EC" id="1.1.1.1"/>
    </reaction>
</comment>
<dbReference type="SUPFAM" id="SSF50129">
    <property type="entry name" value="GroES-like"/>
    <property type="match status" value="2"/>
</dbReference>
<dbReference type="PROSITE" id="PS00059">
    <property type="entry name" value="ADH_ZINC"/>
    <property type="match status" value="1"/>
</dbReference>
<keyword evidence="15" id="KW-1185">Reference proteome</keyword>
<dbReference type="Proteomes" id="UP000199647">
    <property type="component" value="Unassembled WGS sequence"/>
</dbReference>
<name>A0A1H9K072_9HYPH</name>
<dbReference type="GO" id="GO:0106321">
    <property type="term" value="F:S-(hydroxymethyl)glutathione dehydrogenase (NADP+) activity"/>
    <property type="evidence" value="ECO:0007669"/>
    <property type="project" value="RHEA"/>
</dbReference>
<dbReference type="InterPro" id="IPR011032">
    <property type="entry name" value="GroES-like_sf"/>
</dbReference>
<comment type="similarity">
    <text evidence="2 11">Belongs to the zinc-containing alcohol dehydrogenase family. Class-III subfamily.</text>
</comment>
<dbReference type="InterPro" id="IPR013154">
    <property type="entry name" value="ADH-like_N"/>
</dbReference>
<dbReference type="InterPro" id="IPR036291">
    <property type="entry name" value="NAD(P)-bd_dom_sf"/>
</dbReference>
<keyword evidence="3 11" id="KW-0479">Metal-binding</keyword>
<sequence>MKTRAAVAFEAKKPLEIVELDLEGPKAGEVLVEIMATGICHTDAYTLDGFDSEGLFPSILGHEGAGIVREVGAGVTGVAPGDHVIPLYTPECRQCKSCLSGKTNLCTAIRATQGKGLMPDGTTRFSYKGQPIYHYMGCSTFSNFTVLPEIAVAKIREDAPFQSSCYIGCGVTTGVGAVVNTAKVEPGSNCIVFGLGGIGLNVLQGLKMVGADKIVGVDLNDSKEEWGRQFGMTHFVNPSKVEGDLVQHLVALTDGGADYTFDCTGNVNVMRTALEACHRGWGQSIIIGVAEAGKEISTRPFQLVTGRVWKGSAFGGAKGRTDVPKIVDWYMSGKIAIDPMITHVLKLDDINKGFDLMHSGESIRSVVVY</sequence>
<dbReference type="AlphaFoldDB" id="A0A1H9K072"/>
<dbReference type="Pfam" id="PF00107">
    <property type="entry name" value="ADH_zinc_N"/>
    <property type="match status" value="1"/>
</dbReference>
<evidence type="ECO:0000256" key="11">
    <source>
        <dbReference type="RuleBase" id="RU362016"/>
    </source>
</evidence>
<evidence type="ECO:0000256" key="7">
    <source>
        <dbReference type="ARBA" id="ARBA00047793"/>
    </source>
</evidence>
<keyword evidence="4 11" id="KW-0862">Zinc</keyword>
<feature type="domain" description="Alcohol dehydrogenase-like N-terminal" evidence="13">
    <location>
        <begin position="27"/>
        <end position="118"/>
    </location>
</feature>
<dbReference type="InterPro" id="IPR002328">
    <property type="entry name" value="ADH_Zn_CS"/>
</dbReference>
<dbReference type="FunFam" id="3.40.50.720:FF:000003">
    <property type="entry name" value="S-(hydroxymethyl)glutathione dehydrogenase"/>
    <property type="match status" value="1"/>
</dbReference>
<evidence type="ECO:0000256" key="6">
    <source>
        <dbReference type="ARBA" id="ARBA00023027"/>
    </source>
</evidence>
<organism evidence="14 15">
    <name type="scientific">Faunimonas pinastri</name>
    <dbReference type="NCBI Taxonomy" id="1855383"/>
    <lineage>
        <taxon>Bacteria</taxon>
        <taxon>Pseudomonadati</taxon>
        <taxon>Pseudomonadota</taxon>
        <taxon>Alphaproteobacteria</taxon>
        <taxon>Hyphomicrobiales</taxon>
        <taxon>Afifellaceae</taxon>
        <taxon>Faunimonas</taxon>
    </lineage>
</organism>
<dbReference type="PANTHER" id="PTHR43880:SF12">
    <property type="entry name" value="ALCOHOL DEHYDROGENASE CLASS-3"/>
    <property type="match status" value="1"/>
</dbReference>
<feature type="domain" description="Alcohol dehydrogenase-like C-terminal" evidence="12">
    <location>
        <begin position="197"/>
        <end position="329"/>
    </location>
</feature>
<evidence type="ECO:0000256" key="3">
    <source>
        <dbReference type="ARBA" id="ARBA00022723"/>
    </source>
</evidence>
<dbReference type="NCBIfam" id="TIGR02818">
    <property type="entry name" value="adh_III_F_hyde"/>
    <property type="match status" value="1"/>
</dbReference>
<dbReference type="Gene3D" id="3.40.50.720">
    <property type="entry name" value="NAD(P)-binding Rossmann-like Domain"/>
    <property type="match status" value="1"/>
</dbReference>
<comment type="catalytic activity">
    <reaction evidence="7">
        <text>S-(hydroxymethyl)glutathione + NADP(+) = S-formylglutathione + NADPH + H(+)</text>
        <dbReference type="Rhea" id="RHEA:19981"/>
        <dbReference type="ChEBI" id="CHEBI:15378"/>
        <dbReference type="ChEBI" id="CHEBI:57688"/>
        <dbReference type="ChEBI" id="CHEBI:57783"/>
        <dbReference type="ChEBI" id="CHEBI:58349"/>
        <dbReference type="ChEBI" id="CHEBI:58758"/>
        <dbReference type="EC" id="1.1.1.284"/>
    </reaction>
</comment>
<reference evidence="14 15" key="1">
    <citation type="submission" date="2016-10" db="EMBL/GenBank/DDBJ databases">
        <authorList>
            <person name="de Groot N.N."/>
        </authorList>
    </citation>
    <scope>NUCLEOTIDE SEQUENCE [LARGE SCALE GENOMIC DNA]</scope>
    <source>
        <strain evidence="14 15">A52C2</strain>
    </source>
</reference>